<feature type="transmembrane region" description="Helical" evidence="3">
    <location>
        <begin position="274"/>
        <end position="294"/>
    </location>
</feature>
<dbReference type="InterPro" id="IPR043128">
    <property type="entry name" value="Rev_trsase/Diguanyl_cyclase"/>
</dbReference>
<dbReference type="RefSeq" id="WP_129012012.1">
    <property type="nucleotide sequence ID" value="NZ_CP053835.1"/>
</dbReference>
<evidence type="ECO:0000259" key="4">
    <source>
        <dbReference type="PROSITE" id="PS50887"/>
    </source>
</evidence>
<dbReference type="GO" id="GO:0052621">
    <property type="term" value="F:diguanylate cyclase activity"/>
    <property type="evidence" value="ECO:0007669"/>
    <property type="project" value="UniProtKB-EC"/>
</dbReference>
<dbReference type="SMART" id="SM00267">
    <property type="entry name" value="GGDEF"/>
    <property type="match status" value="1"/>
</dbReference>
<dbReference type="InterPro" id="IPR000160">
    <property type="entry name" value="GGDEF_dom"/>
</dbReference>
<dbReference type="PROSITE" id="PS50887">
    <property type="entry name" value="GGDEF"/>
    <property type="match status" value="1"/>
</dbReference>
<dbReference type="InterPro" id="IPR050469">
    <property type="entry name" value="Diguanylate_Cyclase"/>
</dbReference>
<evidence type="ECO:0000256" key="2">
    <source>
        <dbReference type="ARBA" id="ARBA00034247"/>
    </source>
</evidence>
<dbReference type="PANTHER" id="PTHR45138">
    <property type="entry name" value="REGULATORY COMPONENTS OF SENSORY TRANSDUCTION SYSTEM"/>
    <property type="match status" value="1"/>
</dbReference>
<keyword evidence="3" id="KW-0812">Transmembrane</keyword>
<dbReference type="SUPFAM" id="SSF55073">
    <property type="entry name" value="Nucleotide cyclase"/>
    <property type="match status" value="1"/>
</dbReference>
<keyword evidence="3" id="KW-0472">Membrane</keyword>
<dbReference type="Gene3D" id="3.30.70.270">
    <property type="match status" value="1"/>
</dbReference>
<evidence type="ECO:0000256" key="3">
    <source>
        <dbReference type="SAM" id="Phobius"/>
    </source>
</evidence>
<protein>
    <recommendedName>
        <fullName evidence="1">diguanylate cyclase</fullName>
        <ecNumber evidence="1">2.7.7.65</ecNumber>
    </recommendedName>
</protein>
<feature type="transmembrane region" description="Helical" evidence="3">
    <location>
        <begin position="300"/>
        <end position="319"/>
    </location>
</feature>
<feature type="transmembrane region" description="Helical" evidence="3">
    <location>
        <begin position="203"/>
        <end position="230"/>
    </location>
</feature>
<feature type="transmembrane region" description="Helical" evidence="3">
    <location>
        <begin position="355"/>
        <end position="373"/>
    </location>
</feature>
<feature type="transmembrane region" description="Helical" evidence="3">
    <location>
        <begin position="177"/>
        <end position="196"/>
    </location>
</feature>
<dbReference type="FunFam" id="3.30.70.270:FF:000001">
    <property type="entry name" value="Diguanylate cyclase domain protein"/>
    <property type="match status" value="1"/>
</dbReference>
<name>A0AAE7BFY8_9BACT</name>
<dbReference type="Pfam" id="PF00990">
    <property type="entry name" value="GGDEF"/>
    <property type="match status" value="1"/>
</dbReference>
<proteinExistence type="predicted"/>
<evidence type="ECO:0000313" key="6">
    <source>
        <dbReference type="Proteomes" id="UP000503313"/>
    </source>
</evidence>
<dbReference type="EMBL" id="CP053835">
    <property type="protein sequence ID" value="QKF77034.1"/>
    <property type="molecule type" value="Genomic_DNA"/>
</dbReference>
<dbReference type="NCBIfam" id="TIGR00254">
    <property type="entry name" value="GGDEF"/>
    <property type="match status" value="1"/>
</dbReference>
<dbReference type="EC" id="2.7.7.65" evidence="1"/>
<dbReference type="Pfam" id="PF07695">
    <property type="entry name" value="7TMR-DISM_7TM"/>
    <property type="match status" value="1"/>
</dbReference>
<gene>
    <name evidence="5" type="ORF">ADFLV_0993</name>
</gene>
<dbReference type="PANTHER" id="PTHR45138:SF9">
    <property type="entry name" value="DIGUANYLATE CYCLASE DGCM-RELATED"/>
    <property type="match status" value="1"/>
</dbReference>
<dbReference type="InterPro" id="IPR029787">
    <property type="entry name" value="Nucleotide_cyclase"/>
</dbReference>
<evidence type="ECO:0000313" key="5">
    <source>
        <dbReference type="EMBL" id="QKF77034.1"/>
    </source>
</evidence>
<comment type="catalytic activity">
    <reaction evidence="2">
        <text>2 GTP = 3',3'-c-di-GMP + 2 diphosphate</text>
        <dbReference type="Rhea" id="RHEA:24898"/>
        <dbReference type="ChEBI" id="CHEBI:33019"/>
        <dbReference type="ChEBI" id="CHEBI:37565"/>
        <dbReference type="ChEBI" id="CHEBI:58805"/>
        <dbReference type="EC" id="2.7.7.65"/>
    </reaction>
</comment>
<evidence type="ECO:0000256" key="1">
    <source>
        <dbReference type="ARBA" id="ARBA00012528"/>
    </source>
</evidence>
<dbReference type="Proteomes" id="UP000503313">
    <property type="component" value="Chromosome"/>
</dbReference>
<keyword evidence="6" id="KW-1185">Reference proteome</keyword>
<sequence length="551" mass="64566">MKKIIIFLFLTIFLSANEIKEIDLSKVKWEYRFGDSPFENNLPLWTIEKDNQNSWKEIKFPSNPPNRNNQTNVWFRVKLPDNLPTNPHLYIVSIDLITQVYYENKQIYHFGEFDKEGKGEYIGWPWHLIPLYVDSAGKYLYFRIYSNYEDIGLWGEIIIASKSDILEKMLNYDIPKIIVGSISLFVSILFLLTFLSKFKRIELLILGLLFLTQGLNVFCSAKIIELYLYFPLLNQYLLAIAFFFFPVGMALFMDKVINQKTPFDIIKRIWQFHLIYLLVAIIGSLLGIFTLPSTYECFDIVYNFVTLPILTIFMIYFFFKGDKETKIITFSFFIISLYWLYSSLIAAGFVPWEEYPSDIAVFICLLLLSYSIVNKLNYTKELEEAKEELMILSSTDYLTKLKNRKEIDSTLQMYESFYKRYKDDFSIILLDLDDFKKVNDKFGHLVGDKVLIKISEILTTFTRQTDTVGRWGGEEFIIICPKTNLDDTAKLAENLREKISQHKFEKVGYKTASFGVSSFKENDTITDFILRADNAMYLAKSKGKNRVEKES</sequence>
<dbReference type="AlphaFoldDB" id="A0AAE7BFY8"/>
<accession>A0AAE7BFY8</accession>
<dbReference type="InterPro" id="IPR011623">
    <property type="entry name" value="7TMR_DISM_rcpt_extracell_dom1"/>
</dbReference>
<organism evidence="5 6">
    <name type="scientific">Arcobacter defluvii</name>
    <dbReference type="NCBI Taxonomy" id="873191"/>
    <lineage>
        <taxon>Bacteria</taxon>
        <taxon>Pseudomonadati</taxon>
        <taxon>Campylobacterota</taxon>
        <taxon>Epsilonproteobacteria</taxon>
        <taxon>Campylobacterales</taxon>
        <taxon>Arcobacteraceae</taxon>
        <taxon>Arcobacter</taxon>
    </lineage>
</organism>
<keyword evidence="3" id="KW-1133">Transmembrane helix</keyword>
<dbReference type="KEGG" id="adz:ADFLV_0993"/>
<feature type="domain" description="GGDEF" evidence="4">
    <location>
        <begin position="423"/>
        <end position="551"/>
    </location>
</feature>
<feature type="transmembrane region" description="Helical" evidence="3">
    <location>
        <begin position="331"/>
        <end position="349"/>
    </location>
</feature>
<feature type="transmembrane region" description="Helical" evidence="3">
    <location>
        <begin position="236"/>
        <end position="253"/>
    </location>
</feature>
<dbReference type="CDD" id="cd01949">
    <property type="entry name" value="GGDEF"/>
    <property type="match status" value="1"/>
</dbReference>
<reference evidence="5 6" key="1">
    <citation type="submission" date="2020-05" db="EMBL/GenBank/DDBJ databases">
        <title>Complete genome sequencing of Campylobacter and Arcobacter type strains.</title>
        <authorList>
            <person name="Miller W.G."/>
            <person name="Yee E."/>
        </authorList>
    </citation>
    <scope>NUCLEOTIDE SEQUENCE [LARGE SCALE GENOMIC DNA]</scope>
    <source>
        <strain evidence="5 6">LMG 25694</strain>
    </source>
</reference>